<evidence type="ECO:0000256" key="13">
    <source>
        <dbReference type="PIRSR" id="PIRSR000239-1"/>
    </source>
</evidence>
<dbReference type="NCBIfam" id="NF006960">
    <property type="entry name" value="PRK09437.1"/>
    <property type="match status" value="1"/>
</dbReference>
<dbReference type="PANTHER" id="PTHR42801">
    <property type="entry name" value="THIOREDOXIN-DEPENDENT PEROXIDE REDUCTASE"/>
    <property type="match status" value="1"/>
</dbReference>
<dbReference type="InterPro" id="IPR050924">
    <property type="entry name" value="Peroxiredoxin_BCP/PrxQ"/>
</dbReference>
<comment type="catalytic activity">
    <reaction evidence="12">
        <text>a hydroperoxide + [thioredoxin]-dithiol = an alcohol + [thioredoxin]-disulfide + H2O</text>
        <dbReference type="Rhea" id="RHEA:62620"/>
        <dbReference type="Rhea" id="RHEA-COMP:10698"/>
        <dbReference type="Rhea" id="RHEA-COMP:10700"/>
        <dbReference type="ChEBI" id="CHEBI:15377"/>
        <dbReference type="ChEBI" id="CHEBI:29950"/>
        <dbReference type="ChEBI" id="CHEBI:30879"/>
        <dbReference type="ChEBI" id="CHEBI:35924"/>
        <dbReference type="ChEBI" id="CHEBI:50058"/>
        <dbReference type="EC" id="1.11.1.24"/>
    </reaction>
</comment>
<organism evidence="15">
    <name type="scientific">Veillonella ratti</name>
    <dbReference type="NCBI Taxonomy" id="103892"/>
    <lineage>
        <taxon>Bacteria</taxon>
        <taxon>Bacillati</taxon>
        <taxon>Bacillota</taxon>
        <taxon>Negativicutes</taxon>
        <taxon>Veillonellales</taxon>
        <taxon>Veillonellaceae</taxon>
        <taxon>Veillonella</taxon>
    </lineage>
</organism>
<evidence type="ECO:0000256" key="3">
    <source>
        <dbReference type="ARBA" id="ARBA00013017"/>
    </source>
</evidence>
<comment type="similarity">
    <text evidence="10">Belongs to the peroxiredoxin family. BCP/PrxQ subfamily.</text>
</comment>
<dbReference type="AlphaFoldDB" id="A0A6N2ZJW4"/>
<protein>
    <recommendedName>
        <fullName evidence="3">thioredoxin-dependent peroxiredoxin</fullName>
        <ecNumber evidence="3">1.11.1.24</ecNumber>
    </recommendedName>
    <alternativeName>
        <fullName evidence="11">Bacterioferritin comigratory protein</fullName>
    </alternativeName>
    <alternativeName>
        <fullName evidence="9">Thioredoxin peroxidase</fullName>
    </alternativeName>
</protein>
<sequence>MSDLKVGDKAPDFSVVNDVNETVNLKDLAGQKVILYFYPKDNTPGCSIEAQQFNEAYKKLQDAGYVVLGVSRDTVKRHVNFKEKYDLQFNLLADTDEAFCNAYGVMKEKKLYGKTSIGIERSTFVIDEKGVLTHIYRGVKAKEHVGQLLADLNIQ</sequence>
<dbReference type="EC" id="1.11.1.24" evidence="3"/>
<evidence type="ECO:0000256" key="10">
    <source>
        <dbReference type="ARBA" id="ARBA00038489"/>
    </source>
</evidence>
<dbReference type="SUPFAM" id="SSF52833">
    <property type="entry name" value="Thioredoxin-like"/>
    <property type="match status" value="1"/>
</dbReference>
<dbReference type="Gene3D" id="3.40.30.10">
    <property type="entry name" value="Glutaredoxin"/>
    <property type="match status" value="1"/>
</dbReference>
<feature type="domain" description="Thioredoxin" evidence="14">
    <location>
        <begin position="4"/>
        <end position="154"/>
    </location>
</feature>
<evidence type="ECO:0000256" key="12">
    <source>
        <dbReference type="ARBA" id="ARBA00049091"/>
    </source>
</evidence>
<name>A0A6N2ZJW4_9FIRM</name>
<dbReference type="Pfam" id="PF00578">
    <property type="entry name" value="AhpC-TSA"/>
    <property type="match status" value="1"/>
</dbReference>
<evidence type="ECO:0000256" key="2">
    <source>
        <dbReference type="ARBA" id="ARBA00011245"/>
    </source>
</evidence>
<evidence type="ECO:0000256" key="9">
    <source>
        <dbReference type="ARBA" id="ARBA00032824"/>
    </source>
</evidence>
<evidence type="ECO:0000256" key="4">
    <source>
        <dbReference type="ARBA" id="ARBA00022559"/>
    </source>
</evidence>
<dbReference type="GO" id="GO:0005737">
    <property type="term" value="C:cytoplasm"/>
    <property type="evidence" value="ECO:0007669"/>
    <property type="project" value="TreeGrafter"/>
</dbReference>
<dbReference type="InterPro" id="IPR013766">
    <property type="entry name" value="Thioredoxin_domain"/>
</dbReference>
<evidence type="ECO:0000256" key="1">
    <source>
        <dbReference type="ARBA" id="ARBA00003330"/>
    </source>
</evidence>
<gene>
    <name evidence="15" type="primary">bcp</name>
    <name evidence="15" type="ORF">VRLFYP33_00523</name>
</gene>
<evidence type="ECO:0000256" key="6">
    <source>
        <dbReference type="ARBA" id="ARBA00023002"/>
    </source>
</evidence>
<comment type="subunit">
    <text evidence="2">Monomer.</text>
</comment>
<dbReference type="GO" id="GO:0034599">
    <property type="term" value="P:cellular response to oxidative stress"/>
    <property type="evidence" value="ECO:0007669"/>
    <property type="project" value="TreeGrafter"/>
</dbReference>
<feature type="active site" description="Cysteine sulfenic acid (-SOH) intermediate; for peroxidase activity" evidence="13">
    <location>
        <position position="46"/>
    </location>
</feature>
<accession>A0A6N2ZJW4</accession>
<dbReference type="InterPro" id="IPR036249">
    <property type="entry name" value="Thioredoxin-like_sf"/>
</dbReference>
<keyword evidence="5" id="KW-0049">Antioxidant</keyword>
<reference evidence="15" key="1">
    <citation type="submission" date="2019-11" db="EMBL/GenBank/DDBJ databases">
        <authorList>
            <person name="Feng L."/>
        </authorList>
    </citation>
    <scope>NUCLEOTIDE SEQUENCE</scope>
    <source>
        <strain evidence="15">VrattiLFYP33</strain>
    </source>
</reference>
<dbReference type="CDD" id="cd03017">
    <property type="entry name" value="PRX_BCP"/>
    <property type="match status" value="1"/>
</dbReference>
<proteinExistence type="inferred from homology"/>
<dbReference type="PIRSF" id="PIRSF000239">
    <property type="entry name" value="AHPC"/>
    <property type="match status" value="1"/>
</dbReference>
<keyword evidence="6 15" id="KW-0560">Oxidoreductase</keyword>
<keyword evidence="8" id="KW-0676">Redox-active center</keyword>
<dbReference type="GO" id="GO:0045454">
    <property type="term" value="P:cell redox homeostasis"/>
    <property type="evidence" value="ECO:0007669"/>
    <property type="project" value="TreeGrafter"/>
</dbReference>
<keyword evidence="7" id="KW-1015">Disulfide bond</keyword>
<keyword evidence="4 15" id="KW-0575">Peroxidase</keyword>
<dbReference type="RefSeq" id="WP_021842187.1">
    <property type="nucleotide sequence ID" value="NZ_CACRUX010000015.1"/>
</dbReference>
<evidence type="ECO:0000256" key="5">
    <source>
        <dbReference type="ARBA" id="ARBA00022862"/>
    </source>
</evidence>
<evidence type="ECO:0000259" key="14">
    <source>
        <dbReference type="PROSITE" id="PS51352"/>
    </source>
</evidence>
<dbReference type="PANTHER" id="PTHR42801:SF4">
    <property type="entry name" value="AHPC_TSA FAMILY PROTEIN"/>
    <property type="match status" value="1"/>
</dbReference>
<dbReference type="FunFam" id="3.40.30.10:FF:000007">
    <property type="entry name" value="Thioredoxin-dependent thiol peroxidase"/>
    <property type="match status" value="1"/>
</dbReference>
<comment type="function">
    <text evidence="1">Thiol-specific peroxidase that catalyzes the reduction of hydrogen peroxide and organic hydroperoxides to water and alcohols, respectively. Plays a role in cell protection against oxidative stress by detoxifying peroxides and as sensor of hydrogen peroxide-mediated signaling events.</text>
</comment>
<evidence type="ECO:0000256" key="11">
    <source>
        <dbReference type="ARBA" id="ARBA00041373"/>
    </source>
</evidence>
<dbReference type="InterPro" id="IPR000866">
    <property type="entry name" value="AhpC/TSA"/>
</dbReference>
<evidence type="ECO:0000313" key="15">
    <source>
        <dbReference type="EMBL" id="VYT78377.1"/>
    </source>
</evidence>
<dbReference type="EMBL" id="CACRUX010000015">
    <property type="protein sequence ID" value="VYT78377.1"/>
    <property type="molecule type" value="Genomic_DNA"/>
</dbReference>
<dbReference type="InterPro" id="IPR024706">
    <property type="entry name" value="Peroxiredoxin_AhpC-typ"/>
</dbReference>
<evidence type="ECO:0000256" key="8">
    <source>
        <dbReference type="ARBA" id="ARBA00023284"/>
    </source>
</evidence>
<dbReference type="GO" id="GO:0008379">
    <property type="term" value="F:thioredoxin peroxidase activity"/>
    <property type="evidence" value="ECO:0007669"/>
    <property type="project" value="TreeGrafter"/>
</dbReference>
<evidence type="ECO:0000256" key="7">
    <source>
        <dbReference type="ARBA" id="ARBA00023157"/>
    </source>
</evidence>
<dbReference type="PROSITE" id="PS51352">
    <property type="entry name" value="THIOREDOXIN_2"/>
    <property type="match status" value="1"/>
</dbReference>